<dbReference type="InterPro" id="IPR023393">
    <property type="entry name" value="START-like_dom_sf"/>
</dbReference>
<dbReference type="GO" id="GO:0003887">
    <property type="term" value="F:DNA-directed DNA polymerase activity"/>
    <property type="evidence" value="ECO:0007669"/>
    <property type="project" value="UniProtKB-EC"/>
</dbReference>
<dbReference type="InterPro" id="IPR036397">
    <property type="entry name" value="RNaseH_sf"/>
</dbReference>
<feature type="region of interest" description="Disordered" evidence="4">
    <location>
        <begin position="1550"/>
        <end position="1628"/>
    </location>
</feature>
<feature type="domain" description="PH" evidence="5">
    <location>
        <begin position="4"/>
        <end position="111"/>
    </location>
</feature>
<dbReference type="SUPFAM" id="SSF53098">
    <property type="entry name" value="Ribonuclease H-like"/>
    <property type="match status" value="1"/>
</dbReference>
<dbReference type="InterPro" id="IPR043502">
    <property type="entry name" value="DNA/RNA_pol_sf"/>
</dbReference>
<dbReference type="Pfam" id="PF13976">
    <property type="entry name" value="gag_pre-integrs"/>
    <property type="match status" value="1"/>
</dbReference>
<feature type="compositionally biased region" description="Low complexity" evidence="4">
    <location>
        <begin position="1587"/>
        <end position="1602"/>
    </location>
</feature>
<dbReference type="GO" id="GO:0005783">
    <property type="term" value="C:endoplasmic reticulum"/>
    <property type="evidence" value="ECO:0007669"/>
    <property type="project" value="UniProtKB-SubCell"/>
</dbReference>
<dbReference type="SMART" id="SM00233">
    <property type="entry name" value="PH"/>
    <property type="match status" value="1"/>
</dbReference>
<name>A0A445M395_GLYSO</name>
<dbReference type="CDD" id="cd09272">
    <property type="entry name" value="RNase_HI_RT_Ty1"/>
    <property type="match status" value="1"/>
</dbReference>
<feature type="domain" description="START" evidence="6">
    <location>
        <begin position="201"/>
        <end position="383"/>
    </location>
</feature>
<reference evidence="8 9" key="1">
    <citation type="submission" date="2018-09" db="EMBL/GenBank/DDBJ databases">
        <title>A high-quality reference genome of wild soybean provides a powerful tool to mine soybean genomes.</title>
        <authorList>
            <person name="Xie M."/>
            <person name="Chung C.Y.L."/>
            <person name="Li M.-W."/>
            <person name="Wong F.-L."/>
            <person name="Chan T.-F."/>
            <person name="Lam H.-M."/>
        </authorList>
    </citation>
    <scope>NUCLEOTIDE SEQUENCE [LARGE SCALE GENOMIC DNA]</scope>
    <source>
        <strain evidence="9">cv. W05</strain>
        <tissue evidence="8">Hypocotyl of etiolated seedlings</tissue>
    </source>
</reference>
<dbReference type="GO" id="GO:0003676">
    <property type="term" value="F:nucleic acid binding"/>
    <property type="evidence" value="ECO:0007669"/>
    <property type="project" value="InterPro"/>
</dbReference>
<gene>
    <name evidence="8" type="ORF">D0Y65_001579</name>
</gene>
<dbReference type="PANTHER" id="PTHR12136:SF100">
    <property type="entry name" value="PROTEIN ENHANCED DISEASE RESISTANCE 2-LIKE"/>
    <property type="match status" value="1"/>
</dbReference>
<keyword evidence="3" id="KW-0256">Endoplasmic reticulum</keyword>
<dbReference type="GO" id="GO:0004190">
    <property type="term" value="F:aspartic-type endopeptidase activity"/>
    <property type="evidence" value="ECO:0007669"/>
    <property type="project" value="UniProtKB-KW"/>
</dbReference>
<dbReference type="Pfam" id="PF00665">
    <property type="entry name" value="rve"/>
    <property type="match status" value="1"/>
</dbReference>
<evidence type="ECO:0000313" key="8">
    <source>
        <dbReference type="EMBL" id="RZC30018.1"/>
    </source>
</evidence>
<dbReference type="Gene3D" id="3.30.420.10">
    <property type="entry name" value="Ribonuclease H-like superfamily/Ribonuclease H"/>
    <property type="match status" value="1"/>
</dbReference>
<dbReference type="Pfam" id="PF22936">
    <property type="entry name" value="Pol_BBD"/>
    <property type="match status" value="1"/>
</dbReference>
<evidence type="ECO:0000259" key="7">
    <source>
        <dbReference type="PROSITE" id="PS50994"/>
    </source>
</evidence>
<evidence type="ECO:0000313" key="9">
    <source>
        <dbReference type="Proteomes" id="UP000289340"/>
    </source>
</evidence>
<dbReference type="Pfam" id="PF07059">
    <property type="entry name" value="EDR2_C"/>
    <property type="match status" value="1"/>
</dbReference>
<evidence type="ECO:0000259" key="6">
    <source>
        <dbReference type="PROSITE" id="PS50848"/>
    </source>
</evidence>
<dbReference type="EC" id="2.7.7.7" evidence="8"/>
<feature type="region of interest" description="Disordered" evidence="4">
    <location>
        <begin position="699"/>
        <end position="720"/>
    </location>
</feature>
<dbReference type="InterPro" id="IPR001584">
    <property type="entry name" value="Integrase_cat-core"/>
</dbReference>
<dbReference type="Pfam" id="PF25597">
    <property type="entry name" value="SH3_retrovirus"/>
    <property type="match status" value="1"/>
</dbReference>
<feature type="region of interest" description="Disordered" evidence="4">
    <location>
        <begin position="1000"/>
        <end position="1033"/>
    </location>
</feature>
<feature type="domain" description="Integrase catalytic" evidence="7">
    <location>
        <begin position="1281"/>
        <end position="1455"/>
    </location>
</feature>
<evidence type="ECO:0000256" key="1">
    <source>
        <dbReference type="ARBA" id="ARBA00004240"/>
    </source>
</evidence>
<dbReference type="SMART" id="SM00234">
    <property type="entry name" value="START"/>
    <property type="match status" value="1"/>
</dbReference>
<dbReference type="InterPro" id="IPR025724">
    <property type="entry name" value="GAG-pre-integrase_dom"/>
</dbReference>
<dbReference type="PANTHER" id="PTHR12136">
    <property type="entry name" value="ENHANCED DISEASE RESISTANCE-RELATED"/>
    <property type="match status" value="1"/>
</dbReference>
<feature type="compositionally biased region" description="Low complexity" evidence="4">
    <location>
        <begin position="1553"/>
        <end position="1567"/>
    </location>
</feature>
<dbReference type="InterPro" id="IPR054722">
    <property type="entry name" value="PolX-like_BBD"/>
</dbReference>
<keyword evidence="8" id="KW-0548">Nucleotidyltransferase</keyword>
<dbReference type="CDD" id="cd00177">
    <property type="entry name" value="START"/>
    <property type="match status" value="1"/>
</dbReference>
<dbReference type="Pfam" id="PF14223">
    <property type="entry name" value="Retrotran_gag_2"/>
    <property type="match status" value="1"/>
</dbReference>
<dbReference type="InterPro" id="IPR012337">
    <property type="entry name" value="RNaseH-like_sf"/>
</dbReference>
<comment type="caution">
    <text evidence="8">The sequence shown here is derived from an EMBL/GenBank/DDBJ whole genome shotgun (WGS) entry which is preliminary data.</text>
</comment>
<dbReference type="EMBL" id="QZWG01000001">
    <property type="protein sequence ID" value="RZC30018.1"/>
    <property type="molecule type" value="Genomic_DNA"/>
</dbReference>
<feature type="compositionally biased region" description="Low complexity" evidence="4">
    <location>
        <begin position="1610"/>
        <end position="1621"/>
    </location>
</feature>
<dbReference type="InterPro" id="IPR002913">
    <property type="entry name" value="START_lipid-bd_dom"/>
</dbReference>
<dbReference type="InterPro" id="IPR001849">
    <property type="entry name" value="PH_domain"/>
</dbReference>
<feature type="region of interest" description="Disordered" evidence="4">
    <location>
        <begin position="135"/>
        <end position="174"/>
    </location>
</feature>
<dbReference type="SUPFAM" id="SSF56672">
    <property type="entry name" value="DNA/RNA polymerases"/>
    <property type="match status" value="1"/>
</dbReference>
<keyword evidence="2" id="KW-0645">Protease</keyword>
<dbReference type="InterPro" id="IPR011993">
    <property type="entry name" value="PH-like_dom_sf"/>
</dbReference>
<dbReference type="InterPro" id="IPR045096">
    <property type="entry name" value="EDR2-like"/>
</dbReference>
<dbReference type="Proteomes" id="UP000289340">
    <property type="component" value="Chromosome 1"/>
</dbReference>
<dbReference type="PROSITE" id="PS50848">
    <property type="entry name" value="START"/>
    <property type="match status" value="1"/>
</dbReference>
<dbReference type="Gene3D" id="2.30.29.30">
    <property type="entry name" value="Pleckstrin-homology domain (PH domain)/Phosphotyrosine-binding domain (PTB)"/>
    <property type="match status" value="1"/>
</dbReference>
<dbReference type="Gene3D" id="3.30.530.20">
    <property type="match status" value="1"/>
</dbReference>
<dbReference type="Pfam" id="PF07727">
    <property type="entry name" value="RVT_2"/>
    <property type="match status" value="1"/>
</dbReference>
<sequence length="2217" mass="250216">MSSKVVYEGWMVRYGRRKIGRSFIHMRYFVLESRLLAYYKRKPQDNQVPIKTLLIDGNCRVDDRGLKTHHGHMVYVLSVYNKKEKNHRIMMAAFNIQEALIWKEKIEYVIDQHQGAQPSNGNKYISFEYKSGMDNGKTASSSDRESQFSAQEDEDEPHPNLLRRTTIGNGPPESVFDWTREIDSDLSNQNINNQAFSRKHWRLLQCQDGLRTFEELGEVDYLPRSCSKAMKAVGVVEATCEEIFKLVMSMDGTRFEWDCSFLHGSLVEEVDGHTAVLYHRLQLDWFPMFVWPRDLCYVRYWRRNDDGSYVVLFRSREHENCGPQPGCVRAHIESGGFNISPLKPRNGRPRTQVQHLMQIDLKGWGVGYLSSFQQYCVRQMLNSVAGLREWFAQSDERNAHPRIPVMVNMSSTAVSSKKNQKPNDFSVNPTSLDQMNATSRSSALIDEYSDDEEDFQIAEPEQEAYQIGLENDVRKTALEEEPAHEIDFSSFSGNLRRDDRDNARDCWKISDGNNFRVRSKHYCYDKTKKVPAGKHMLDLVAVDWFKDSKRMDHVARRHGCAAQVASEKGFFSIVINLQVPASTHYSMVFYFVTKELVSGSLLHRFVDGDDEFRNSRFKLIPSVPKGSWIVRQSVGSTPCLLGKAVDCNYIRGPKYLEIDVDIGSSTVANGVLGLVIGVITTLVVDMAFLVQSRCHPPSPAAVRRNRRRLPPPPSLSGGHFSGEARVRLALGSVSQPANSRQQRSSHAPPRAATVLRVLRRVQSTRRRPGAGIAPRLRRSLGRLLLSPFQPSASSFVTWNATVLFSPPFCSLRVSPSAKLNWKNYPSWSASVELWFLGQGHHDHLEKASDSVSSDKRAEWEKLDYQLCAVLWQSVEPDILDILRSFKTCRSFWKKAQEIFANDIQSLFDATMKVTALKQTSHDMIAHVGKARAAVEELRKFLVADSLEEVNRKLDKFYMVLILRSLHSDFDHVRDQVLAGDQVPSMDSLITRLLRVPHLSKDENPTDSVETSAMVASRGRGGGRNSRGGRNGRGGRPHCTYCKRMGHTQENCYSLHGFPDKVAQVSRSEKAESKFSDEEYQEYLKLKSERPSNQAQSSSVPCFSTACISQSIEGPSPWILDSGASDHISGNKSSFSSFSLPKIPHLVTVANGSKVASQGSGQVSLSPSLKLNSVLFLPQCPYNLISLSQLTRSLNCSVTFTANSFVIQEHGTGRLIGEGHESRGLYYLESSPPGSCFAISKPKLLHDRLGHPSLSKLKMMVPGLKNLRVLDCESCQLGKHVRSSFPQTVQRCNSAFSTIHSDIWGPSRVTSFGFRYFVTFIDEFSRCTWVYLMKDRSELLPIFVSFYNEIENQFGKTIKIFRSDNAKEYFSHDLSSFLSSKGILHQSTCPHTPQQNGIAERKNRHLLETARSLMLNSNVPIHHWGDAVLTACFLINRMPSSSLENQIPHSLVFPHDPLFHVSPKVFGCTCFVYDLSPGLDKLSARSVKCVFLGYSRLQKGYKCYSPTMRRYYMSADVTFFEDTPFFSPSVDHSSSLQEVLPIPSPYPLDNSGQNVSIVPSSSPNSPEVILPPLTTDQHRTRQIGSPVPKASPSDSRPSSTSPPLMDPPSPSTSSPHSDSHWPIAIRKGTRSTRNPHPIYNFLSYHRLSPSYSSFVCSLSSLAIPSTVREALDHPGWRQAMIDEMQALKNNGTWELVPLPPGKTPVGCRWVYTVKVGPTGEVDRLKARLVAKGYTQVYGIDYCDTFSPVAKLTTVRLFLAMATIRHWPLHQLDIKNAFLHGDLEEDIYMEQPPGFVAQGEYGLVCKLHRSLYGLKQSPRAWFGKFSHVVHMFGLKRSEADHSVFYCHTSPGKCVYLMVYVDDIVITGNDATKISQLKEHLFSHFQTKDLGSLKYFLGIEVAQSGDGVVISQRKYALDILEETGMQNCRPVESPMDPNLKLMADQSEVYPDPERYRRLVGKLIYLTITRPDISFAVGVVSQFMQNPHLDHWNAVMRILRYIKRAPGQGLLYEDKGNTQLSGYCDADWAGCPMDRRSTSGYCVFIGGNLVSWKSKKQTVVARSSAKAEYRSMAMVTCELMWIKQFLQELRFCEELQMKLYCDNQAALHIASNPVFHERTKHIEIDCHFIREKLLSKEIVTEFIGSNDQPADILTKSLRGPRIQTICSKLDSLHAAAFMFALLYLGMANTPDELPERLIGAVRISHLELKSAIVPKLEPDPS</sequence>
<keyword evidence="8" id="KW-0808">Transferase</keyword>
<dbReference type="GO" id="GO:0008289">
    <property type="term" value="F:lipid binding"/>
    <property type="evidence" value="ECO:0007669"/>
    <property type="project" value="InterPro"/>
</dbReference>
<evidence type="ECO:0000256" key="2">
    <source>
        <dbReference type="ARBA" id="ARBA00022750"/>
    </source>
</evidence>
<dbReference type="Pfam" id="PF01852">
    <property type="entry name" value="START"/>
    <property type="match status" value="1"/>
</dbReference>
<evidence type="ECO:0000256" key="4">
    <source>
        <dbReference type="SAM" id="MobiDB-lite"/>
    </source>
</evidence>
<keyword evidence="2" id="KW-0378">Hydrolase</keyword>
<protein>
    <submittedName>
        <fullName evidence="8">Protein ENHANCED DISEASE RESISTANCE 2</fullName>
        <ecNumber evidence="8">2.7.7.7</ecNumber>
    </submittedName>
</protein>
<dbReference type="InterPro" id="IPR013103">
    <property type="entry name" value="RVT_2"/>
</dbReference>
<proteinExistence type="predicted"/>
<dbReference type="PROSITE" id="PS50003">
    <property type="entry name" value="PH_DOMAIN"/>
    <property type="match status" value="1"/>
</dbReference>
<evidence type="ECO:0000259" key="5">
    <source>
        <dbReference type="PROSITE" id="PS50003"/>
    </source>
</evidence>
<organism evidence="8 9">
    <name type="scientific">Glycine soja</name>
    <name type="common">Wild soybean</name>
    <dbReference type="NCBI Taxonomy" id="3848"/>
    <lineage>
        <taxon>Eukaryota</taxon>
        <taxon>Viridiplantae</taxon>
        <taxon>Streptophyta</taxon>
        <taxon>Embryophyta</taxon>
        <taxon>Tracheophyta</taxon>
        <taxon>Spermatophyta</taxon>
        <taxon>Magnoliopsida</taxon>
        <taxon>eudicotyledons</taxon>
        <taxon>Gunneridae</taxon>
        <taxon>Pentapetalae</taxon>
        <taxon>rosids</taxon>
        <taxon>fabids</taxon>
        <taxon>Fabales</taxon>
        <taxon>Fabaceae</taxon>
        <taxon>Papilionoideae</taxon>
        <taxon>50 kb inversion clade</taxon>
        <taxon>NPAAA clade</taxon>
        <taxon>indigoferoid/millettioid clade</taxon>
        <taxon>Phaseoleae</taxon>
        <taxon>Glycine</taxon>
        <taxon>Glycine subgen. Soja</taxon>
    </lineage>
</organism>
<dbReference type="SUPFAM" id="SSF50729">
    <property type="entry name" value="PH domain-like"/>
    <property type="match status" value="1"/>
</dbReference>
<dbReference type="PROSITE" id="PS50994">
    <property type="entry name" value="INTEGRASE"/>
    <property type="match status" value="1"/>
</dbReference>
<keyword evidence="2" id="KW-0064">Aspartyl protease</keyword>
<evidence type="ECO:0000256" key="3">
    <source>
        <dbReference type="ARBA" id="ARBA00022824"/>
    </source>
</evidence>
<dbReference type="CDD" id="cd00821">
    <property type="entry name" value="PH"/>
    <property type="match status" value="1"/>
</dbReference>
<keyword evidence="9" id="KW-1185">Reference proteome</keyword>
<feature type="compositionally biased region" description="Gly residues" evidence="4">
    <location>
        <begin position="1018"/>
        <end position="1033"/>
    </location>
</feature>
<comment type="subcellular location">
    <subcellularLocation>
        <location evidence="1">Endoplasmic reticulum</location>
    </subcellularLocation>
</comment>
<dbReference type="InterPro" id="IPR057670">
    <property type="entry name" value="SH3_retrovirus"/>
</dbReference>
<dbReference type="SUPFAM" id="SSF55961">
    <property type="entry name" value="Bet v1-like"/>
    <property type="match status" value="1"/>
</dbReference>
<accession>A0A445M395</accession>
<dbReference type="InterPro" id="IPR009769">
    <property type="entry name" value="EDR2_C"/>
</dbReference>
<dbReference type="GO" id="GO:0015074">
    <property type="term" value="P:DNA integration"/>
    <property type="evidence" value="ECO:0007669"/>
    <property type="project" value="InterPro"/>
</dbReference>
<feature type="region of interest" description="Disordered" evidence="4">
    <location>
        <begin position="411"/>
        <end position="440"/>
    </location>
</feature>